<dbReference type="Pfam" id="PF01880">
    <property type="entry name" value="Desulfoferrodox"/>
    <property type="match status" value="1"/>
</dbReference>
<dbReference type="GO" id="GO:0019430">
    <property type="term" value="P:removal of superoxide radicals"/>
    <property type="evidence" value="ECO:0007669"/>
    <property type="project" value="InterPro"/>
</dbReference>
<dbReference type="Proteomes" id="UP000002457">
    <property type="component" value="Chromosome"/>
</dbReference>
<dbReference type="eggNOG" id="arCOG02146">
    <property type="taxonomic scope" value="Archaea"/>
</dbReference>
<dbReference type="InterPro" id="IPR004462">
    <property type="entry name" value="Desulfoferrodoxin_N"/>
</dbReference>
<dbReference type="InterPro" id="IPR038094">
    <property type="entry name" value="Desulfoferrodoxin_N_sf"/>
</dbReference>
<keyword evidence="11" id="KW-1185">Reference proteome</keyword>
<keyword evidence="4 7" id="KW-0479">Metal-binding</keyword>
<feature type="binding site" evidence="7">
    <location>
        <position position="116"/>
    </location>
    <ligand>
        <name>Fe cation</name>
        <dbReference type="ChEBI" id="CHEBI:24875"/>
        <label>2</label>
        <note>catalytic</note>
    </ligand>
</feature>
<evidence type="ECO:0000256" key="7">
    <source>
        <dbReference type="PIRSR" id="PIRSR604793-1"/>
    </source>
</evidence>
<dbReference type="KEGG" id="mpl:Mpal_0613"/>
<evidence type="ECO:0000259" key="8">
    <source>
        <dbReference type="Pfam" id="PF01880"/>
    </source>
</evidence>
<dbReference type="Pfam" id="PF06397">
    <property type="entry name" value="Desulfoferrod_N"/>
    <property type="match status" value="1"/>
</dbReference>
<dbReference type="GO" id="GO:0016491">
    <property type="term" value="F:oxidoreductase activity"/>
    <property type="evidence" value="ECO:0007669"/>
    <property type="project" value="InterPro"/>
</dbReference>
<keyword evidence="6 7" id="KW-0408">Iron</keyword>
<comment type="cofactor">
    <cofactor evidence="7">
        <name>Fe(2+)</name>
        <dbReference type="ChEBI" id="CHEBI:29033"/>
    </cofactor>
    <text evidence="7">Binds 1 Fe(2+) ion per subunit. The iron ion 2 is coordinated via four histidines and one cysteine residue.</text>
</comment>
<dbReference type="InterPro" id="IPR051233">
    <property type="entry name" value="Desulfoferrodoxin_SOR"/>
</dbReference>
<dbReference type="OrthoDB" id="30725at2157"/>
<dbReference type="CDD" id="cd00974">
    <property type="entry name" value="DSRD"/>
    <property type="match status" value="1"/>
</dbReference>
<proteinExistence type="inferred from homology"/>
<feature type="binding site" evidence="7">
    <location>
        <position position="49"/>
    </location>
    <ligand>
        <name>Fe cation</name>
        <dbReference type="ChEBI" id="CHEBI:24875"/>
        <label>2</label>
        <note>catalytic</note>
    </ligand>
</feature>
<evidence type="ECO:0000256" key="2">
    <source>
        <dbReference type="ARBA" id="ARBA00005941"/>
    </source>
</evidence>
<feature type="binding site" evidence="7">
    <location>
        <position position="119"/>
    </location>
    <ligand>
        <name>Fe cation</name>
        <dbReference type="ChEBI" id="CHEBI:24875"/>
        <label>2</label>
        <note>catalytic</note>
    </ligand>
</feature>
<evidence type="ECO:0000313" key="11">
    <source>
        <dbReference type="Proteomes" id="UP000002457"/>
    </source>
</evidence>
<dbReference type="NCBIfam" id="TIGR00319">
    <property type="entry name" value="desulf_FeS4"/>
    <property type="match status" value="1"/>
</dbReference>
<feature type="binding site" evidence="7">
    <location>
        <position position="10"/>
    </location>
    <ligand>
        <name>Fe cation</name>
        <dbReference type="ChEBI" id="CHEBI:24875"/>
        <label>1</label>
    </ligand>
</feature>
<dbReference type="InterPro" id="IPR002742">
    <property type="entry name" value="Desulfoferrodoxin_Fe-bd_dom"/>
</dbReference>
<evidence type="ECO:0000259" key="9">
    <source>
        <dbReference type="Pfam" id="PF06397"/>
    </source>
</evidence>
<dbReference type="GeneID" id="7270200"/>
<dbReference type="GO" id="GO:0005506">
    <property type="term" value="F:iron ion binding"/>
    <property type="evidence" value="ECO:0007669"/>
    <property type="project" value="InterPro"/>
</dbReference>
<feature type="binding site" evidence="7">
    <location>
        <position position="29"/>
    </location>
    <ligand>
        <name>Fe cation</name>
        <dbReference type="ChEBI" id="CHEBI:24875"/>
        <label>1</label>
    </ligand>
</feature>
<accession>B8GFD6</accession>
<feature type="binding site" evidence="7">
    <location>
        <position position="75"/>
    </location>
    <ligand>
        <name>Fe cation</name>
        <dbReference type="ChEBI" id="CHEBI:24875"/>
        <label>2</label>
        <note>catalytic</note>
    </ligand>
</feature>
<dbReference type="AlphaFoldDB" id="B8GFD6"/>
<comment type="cofactor">
    <cofactor evidence="1">
        <name>Cu(2+)</name>
        <dbReference type="ChEBI" id="CHEBI:29036"/>
    </cofactor>
</comment>
<dbReference type="RefSeq" id="WP_012617303.1">
    <property type="nucleotide sequence ID" value="NC_011832.1"/>
</dbReference>
<comment type="cofactor">
    <cofactor evidence="7">
        <name>Fe(3+)</name>
        <dbReference type="ChEBI" id="CHEBI:29034"/>
    </cofactor>
    <text evidence="7">Binds 1 Fe(3+) ion per subunit. The iron ion 1 is coordinated via 4 cysteine residues.</text>
</comment>
<dbReference type="HOGENOM" id="CLU_118960_1_0_2"/>
<comment type="similarity">
    <text evidence="2">Belongs to the desulfoferrodoxin family.</text>
</comment>
<feature type="binding site" evidence="7">
    <location>
        <position position="13"/>
    </location>
    <ligand>
        <name>Fe cation</name>
        <dbReference type="ChEBI" id="CHEBI:24875"/>
        <label>1</label>
    </ligand>
</feature>
<dbReference type="NCBIfam" id="TIGR00332">
    <property type="entry name" value="neela_ferrous"/>
    <property type="match status" value="1"/>
</dbReference>
<feature type="binding site" evidence="7">
    <location>
        <position position="30"/>
    </location>
    <ligand>
        <name>Fe cation</name>
        <dbReference type="ChEBI" id="CHEBI:24875"/>
        <label>1</label>
    </ligand>
</feature>
<name>B8GFD6_METPE</name>
<keyword evidence="5" id="KW-0249">Electron transport</keyword>
<dbReference type="InterPro" id="IPR004793">
    <property type="entry name" value="Desulfoferrodoxin_rbo"/>
</dbReference>
<sequence>MTEMLQVYRCEKCGNIVKVVRGGEGDLVCCGQPMLLEPEKMTDQGNEKHVPVIEKTANGILVKVGAVAHPMLPEHHIEWIEVRYQNKLYIKRLNAGDKPEAEFCIPDINVKAREYCSVHGLWTNRA</sequence>
<keyword evidence="3" id="KW-0813">Transport</keyword>
<dbReference type="STRING" id="521011.Mpal_0613"/>
<feature type="binding site" evidence="7">
    <location>
        <position position="69"/>
    </location>
    <ligand>
        <name>Fe cation</name>
        <dbReference type="ChEBI" id="CHEBI:24875"/>
        <label>2</label>
        <note>catalytic</note>
    </ligand>
</feature>
<dbReference type="PANTHER" id="PTHR36541">
    <property type="entry name" value="SUPEROXIDE REDUCTASE-RELATED"/>
    <property type="match status" value="1"/>
</dbReference>
<feature type="domain" description="Desulfoferrodoxin ferrous iron-binding" evidence="8">
    <location>
        <begin position="43"/>
        <end position="124"/>
    </location>
</feature>
<dbReference type="SUPFAM" id="SSF57802">
    <property type="entry name" value="Rubredoxin-like"/>
    <property type="match status" value="1"/>
</dbReference>
<dbReference type="PANTHER" id="PTHR36541:SF1">
    <property type="entry name" value="SUPEROXIDE REDUCTASE-RELATED"/>
    <property type="match status" value="1"/>
</dbReference>
<protein>
    <submittedName>
        <fullName evidence="10">Desulfoferrodoxin</fullName>
    </submittedName>
</protein>
<dbReference type="NCBIfam" id="TIGR00320">
    <property type="entry name" value="dfx_rbo"/>
    <property type="match status" value="1"/>
</dbReference>
<dbReference type="Gene3D" id="2.60.40.730">
    <property type="entry name" value="SOR catalytic domain"/>
    <property type="match status" value="1"/>
</dbReference>
<evidence type="ECO:0000256" key="6">
    <source>
        <dbReference type="ARBA" id="ARBA00023004"/>
    </source>
</evidence>
<dbReference type="EMBL" id="CP001338">
    <property type="protein sequence ID" value="ACL15984.1"/>
    <property type="molecule type" value="Genomic_DNA"/>
</dbReference>
<dbReference type="SUPFAM" id="SSF49367">
    <property type="entry name" value="Superoxide reductase-like"/>
    <property type="match status" value="1"/>
</dbReference>
<evidence type="ECO:0000256" key="5">
    <source>
        <dbReference type="ARBA" id="ARBA00022982"/>
    </source>
</evidence>
<feature type="domain" description="Desulfoferrodoxin N-terminal" evidence="9">
    <location>
        <begin position="2"/>
        <end position="36"/>
    </location>
</feature>
<organism evidence="10 11">
    <name type="scientific">Methanosphaerula palustris (strain ATCC BAA-1556 / DSM 19958 / E1-9c)</name>
    <dbReference type="NCBI Taxonomy" id="521011"/>
    <lineage>
        <taxon>Archaea</taxon>
        <taxon>Methanobacteriati</taxon>
        <taxon>Methanobacteriota</taxon>
        <taxon>Stenosarchaea group</taxon>
        <taxon>Methanomicrobia</taxon>
        <taxon>Methanomicrobiales</taxon>
        <taxon>Methanoregulaceae</taxon>
        <taxon>Methanosphaerula</taxon>
    </lineage>
</organism>
<reference evidence="10 11" key="1">
    <citation type="journal article" date="2015" name="Genome Announc.">
        <title>Complete Genome Sequence of Methanosphaerula palustris E1-9CT, a Hydrogenotrophic Methanogen Isolated from a Minerotrophic Fen Peatland.</title>
        <authorList>
            <person name="Cadillo-Quiroz H."/>
            <person name="Browne P."/>
            <person name="Kyrpides N."/>
            <person name="Woyke T."/>
            <person name="Goodwin L."/>
            <person name="Detter C."/>
            <person name="Yavitt J.B."/>
            <person name="Zinder S.H."/>
        </authorList>
    </citation>
    <scope>NUCLEOTIDE SEQUENCE [LARGE SCALE GENOMIC DNA]</scope>
    <source>
        <strain evidence="11">ATCC BAA-1556 / DSM 19958 / E1-9c</strain>
    </source>
</reference>
<dbReference type="Gene3D" id="2.20.28.100">
    <property type="entry name" value="Desulphoferrodoxin, N-terminal domain"/>
    <property type="match status" value="1"/>
</dbReference>
<evidence type="ECO:0000256" key="3">
    <source>
        <dbReference type="ARBA" id="ARBA00022448"/>
    </source>
</evidence>
<dbReference type="InterPro" id="IPR036073">
    <property type="entry name" value="Desulfoferrodoxin_Fe-bd_dom_sf"/>
</dbReference>
<evidence type="ECO:0000256" key="1">
    <source>
        <dbReference type="ARBA" id="ARBA00001973"/>
    </source>
</evidence>
<evidence type="ECO:0000256" key="4">
    <source>
        <dbReference type="ARBA" id="ARBA00022723"/>
    </source>
</evidence>
<gene>
    <name evidence="10" type="ordered locus">Mpal_0613</name>
</gene>
<evidence type="ECO:0000313" key="10">
    <source>
        <dbReference type="EMBL" id="ACL15984.1"/>
    </source>
</evidence>